<evidence type="ECO:0000313" key="1">
    <source>
        <dbReference type="EMBL" id="EHM41759.1"/>
    </source>
</evidence>
<dbReference type="AlphaFoldDB" id="G9YGQ6"/>
<name>G9YGQ6_9FIRM</name>
<proteinExistence type="predicted"/>
<dbReference type="Proteomes" id="UP000005481">
    <property type="component" value="Unassembled WGS sequence"/>
</dbReference>
<organism evidence="1 2">
    <name type="scientific">Anaeroglobus geminatus F0357</name>
    <dbReference type="NCBI Taxonomy" id="861450"/>
    <lineage>
        <taxon>Bacteria</taxon>
        <taxon>Bacillati</taxon>
        <taxon>Bacillota</taxon>
        <taxon>Negativicutes</taxon>
        <taxon>Veillonellales</taxon>
        <taxon>Veillonellaceae</taxon>
        <taxon>Anaeroglobus</taxon>
    </lineage>
</organism>
<dbReference type="EMBL" id="AGCJ01000027">
    <property type="protein sequence ID" value="EHM41759.1"/>
    <property type="molecule type" value="Genomic_DNA"/>
</dbReference>
<dbReference type="HOGENOM" id="CLU_2969201_0_0_9"/>
<dbReference type="STRING" id="861450.HMPREF0080_00823"/>
<gene>
    <name evidence="1" type="ORF">HMPREF0080_00823</name>
</gene>
<protein>
    <submittedName>
        <fullName evidence="1">Uncharacterized protein</fullName>
    </submittedName>
</protein>
<keyword evidence="2" id="KW-1185">Reference proteome</keyword>
<evidence type="ECO:0000313" key="2">
    <source>
        <dbReference type="Proteomes" id="UP000005481"/>
    </source>
</evidence>
<accession>G9YGQ6</accession>
<sequence length="58" mass="6626">MLFSFYFLMFAGCCRIQLRKRHCLSAGSPFGEDEEEVVEISADASRLSRSIKAVKTHR</sequence>
<reference evidence="1 2" key="1">
    <citation type="submission" date="2011-08" db="EMBL/GenBank/DDBJ databases">
        <authorList>
            <person name="Weinstock G."/>
            <person name="Sodergren E."/>
            <person name="Clifton S."/>
            <person name="Fulton L."/>
            <person name="Fulton B."/>
            <person name="Courtney L."/>
            <person name="Fronick C."/>
            <person name="Harrison M."/>
            <person name="Strong C."/>
            <person name="Farmer C."/>
            <person name="Delahaunty K."/>
            <person name="Markovic C."/>
            <person name="Hall O."/>
            <person name="Minx P."/>
            <person name="Tomlinson C."/>
            <person name="Mitreva M."/>
            <person name="Hou S."/>
            <person name="Chen J."/>
            <person name="Wollam A."/>
            <person name="Pepin K.H."/>
            <person name="Johnson M."/>
            <person name="Bhonagiri V."/>
            <person name="Zhang X."/>
            <person name="Suruliraj S."/>
            <person name="Warren W."/>
            <person name="Chinwalla A."/>
            <person name="Mardis E.R."/>
            <person name="Wilson R.K."/>
        </authorList>
    </citation>
    <scope>NUCLEOTIDE SEQUENCE [LARGE SCALE GENOMIC DNA]</scope>
    <source>
        <strain evidence="1 2">F0357</strain>
    </source>
</reference>
<comment type="caution">
    <text evidence="1">The sequence shown here is derived from an EMBL/GenBank/DDBJ whole genome shotgun (WGS) entry which is preliminary data.</text>
</comment>